<dbReference type="Proteomes" id="UP001396334">
    <property type="component" value="Unassembled WGS sequence"/>
</dbReference>
<evidence type="ECO:0000313" key="1">
    <source>
        <dbReference type="EMBL" id="KAK9006373.1"/>
    </source>
</evidence>
<protein>
    <submittedName>
        <fullName evidence="1">Uncharacterized protein</fullName>
    </submittedName>
</protein>
<name>A0ABR2R060_9ROSI</name>
<proteinExistence type="predicted"/>
<gene>
    <name evidence="1" type="ORF">V6N11_035414</name>
</gene>
<dbReference type="EMBL" id="JBBPBN010000029">
    <property type="protein sequence ID" value="KAK9006373.1"/>
    <property type="molecule type" value="Genomic_DNA"/>
</dbReference>
<keyword evidence="2" id="KW-1185">Reference proteome</keyword>
<sequence>MSKPIEPLVSIPPSSVDNDAVNIGDNVDNVQSTSLPVDSAAHVECNNDVSTNVVNTSGSDDVNVYTPSIDSMLCGCEYGEVGAVSPNLSMHTEEIITASENVGSLPGVIELQGDTSLLSNIHPMMT</sequence>
<organism evidence="1 2">
    <name type="scientific">Hibiscus sabdariffa</name>
    <name type="common">roselle</name>
    <dbReference type="NCBI Taxonomy" id="183260"/>
    <lineage>
        <taxon>Eukaryota</taxon>
        <taxon>Viridiplantae</taxon>
        <taxon>Streptophyta</taxon>
        <taxon>Embryophyta</taxon>
        <taxon>Tracheophyta</taxon>
        <taxon>Spermatophyta</taxon>
        <taxon>Magnoliopsida</taxon>
        <taxon>eudicotyledons</taxon>
        <taxon>Gunneridae</taxon>
        <taxon>Pentapetalae</taxon>
        <taxon>rosids</taxon>
        <taxon>malvids</taxon>
        <taxon>Malvales</taxon>
        <taxon>Malvaceae</taxon>
        <taxon>Malvoideae</taxon>
        <taxon>Hibiscus</taxon>
    </lineage>
</organism>
<reference evidence="1 2" key="1">
    <citation type="journal article" date="2024" name="G3 (Bethesda)">
        <title>Genome assembly of Hibiscus sabdariffa L. provides insights into metabolisms of medicinal natural products.</title>
        <authorList>
            <person name="Kim T."/>
        </authorList>
    </citation>
    <scope>NUCLEOTIDE SEQUENCE [LARGE SCALE GENOMIC DNA]</scope>
    <source>
        <strain evidence="1">TK-2024</strain>
        <tissue evidence="1">Old leaves</tissue>
    </source>
</reference>
<accession>A0ABR2R060</accession>
<comment type="caution">
    <text evidence="1">The sequence shown here is derived from an EMBL/GenBank/DDBJ whole genome shotgun (WGS) entry which is preliminary data.</text>
</comment>
<evidence type="ECO:0000313" key="2">
    <source>
        <dbReference type="Proteomes" id="UP001396334"/>
    </source>
</evidence>